<dbReference type="Pfam" id="PF05486">
    <property type="entry name" value="SRP9-21"/>
    <property type="match status" value="1"/>
</dbReference>
<gene>
    <name evidence="3" type="ORF">EW146_g7888</name>
</gene>
<feature type="domain" description="SRP9" evidence="2">
    <location>
        <begin position="4"/>
        <end position="73"/>
    </location>
</feature>
<keyword evidence="4" id="KW-1185">Reference proteome</keyword>
<dbReference type="Gene3D" id="3.30.720.10">
    <property type="entry name" value="Signal recognition particle alu RNA binding heterodimer, srp9/1"/>
    <property type="match status" value="1"/>
</dbReference>
<feature type="compositionally biased region" description="Low complexity" evidence="1">
    <location>
        <begin position="80"/>
        <end position="101"/>
    </location>
</feature>
<dbReference type="GO" id="GO:0006614">
    <property type="term" value="P:SRP-dependent cotranslational protein targeting to membrane"/>
    <property type="evidence" value="ECO:0007669"/>
    <property type="project" value="InterPro"/>
</dbReference>
<dbReference type="GO" id="GO:0005786">
    <property type="term" value="C:signal recognition particle, endoplasmic reticulum targeting"/>
    <property type="evidence" value="ECO:0007669"/>
    <property type="project" value="TreeGrafter"/>
</dbReference>
<name>A0A4S4LP57_9AGAM</name>
<sequence>MVYISSWQKFQEAAESLYTKSPTKTRYCVKWRSSEGKLVLKITDDESCIKFKTHSSVFLNRFESLNLSLMQKMSNIRQLPPSASAPASAPRTATASPMPAAKQEAPQSSIVPAVGGPAGGGVKKKKGKKRK</sequence>
<feature type="compositionally biased region" description="Basic residues" evidence="1">
    <location>
        <begin position="122"/>
        <end position="131"/>
    </location>
</feature>
<evidence type="ECO:0000259" key="2">
    <source>
        <dbReference type="Pfam" id="PF05486"/>
    </source>
</evidence>
<reference evidence="3 4" key="1">
    <citation type="submission" date="2019-02" db="EMBL/GenBank/DDBJ databases">
        <title>Genome sequencing of the rare red list fungi Bondarzewia mesenterica.</title>
        <authorList>
            <person name="Buettner E."/>
            <person name="Kellner H."/>
        </authorList>
    </citation>
    <scope>NUCLEOTIDE SEQUENCE [LARGE SCALE GENOMIC DNA]</scope>
    <source>
        <strain evidence="3 4">DSM 108281</strain>
    </source>
</reference>
<dbReference type="Proteomes" id="UP000310158">
    <property type="component" value="Unassembled WGS sequence"/>
</dbReference>
<dbReference type="InterPro" id="IPR039914">
    <property type="entry name" value="SRP9-like"/>
</dbReference>
<evidence type="ECO:0000313" key="4">
    <source>
        <dbReference type="Proteomes" id="UP000310158"/>
    </source>
</evidence>
<accession>A0A4S4LP57</accession>
<evidence type="ECO:0000256" key="1">
    <source>
        <dbReference type="SAM" id="MobiDB-lite"/>
    </source>
</evidence>
<protein>
    <recommendedName>
        <fullName evidence="2">SRP9 domain-containing protein</fullName>
    </recommendedName>
</protein>
<dbReference type="OrthoDB" id="360923at2759"/>
<dbReference type="FunFam" id="3.30.720.10:FF:000008">
    <property type="entry name" value="Unplaced genomic scaffold supercont1.11, whole genome shotgun sequence"/>
    <property type="match status" value="1"/>
</dbReference>
<dbReference type="GO" id="GO:0008312">
    <property type="term" value="F:7S RNA binding"/>
    <property type="evidence" value="ECO:0007669"/>
    <property type="project" value="InterPro"/>
</dbReference>
<organism evidence="3 4">
    <name type="scientific">Bondarzewia mesenterica</name>
    <dbReference type="NCBI Taxonomy" id="1095465"/>
    <lineage>
        <taxon>Eukaryota</taxon>
        <taxon>Fungi</taxon>
        <taxon>Dikarya</taxon>
        <taxon>Basidiomycota</taxon>
        <taxon>Agaricomycotina</taxon>
        <taxon>Agaricomycetes</taxon>
        <taxon>Russulales</taxon>
        <taxon>Bondarzewiaceae</taxon>
        <taxon>Bondarzewia</taxon>
    </lineage>
</organism>
<comment type="caution">
    <text evidence="3">The sequence shown here is derived from an EMBL/GenBank/DDBJ whole genome shotgun (WGS) entry which is preliminary data.</text>
</comment>
<dbReference type="AlphaFoldDB" id="A0A4S4LP57"/>
<proteinExistence type="predicted"/>
<dbReference type="EMBL" id="SGPL01000492">
    <property type="protein sequence ID" value="THH11880.1"/>
    <property type="molecule type" value="Genomic_DNA"/>
</dbReference>
<dbReference type="PANTHER" id="PTHR12834:SF12">
    <property type="entry name" value="SIGNAL RECOGNITION PARTICLE 9 KDA PROTEIN"/>
    <property type="match status" value="1"/>
</dbReference>
<dbReference type="PANTHER" id="PTHR12834">
    <property type="entry name" value="SIGNAL RECOGNITION PARTICLE 9 KDA PROTEIN"/>
    <property type="match status" value="1"/>
</dbReference>
<feature type="region of interest" description="Disordered" evidence="1">
    <location>
        <begin position="78"/>
        <end position="131"/>
    </location>
</feature>
<dbReference type="InterPro" id="IPR039432">
    <property type="entry name" value="SRP9_dom"/>
</dbReference>
<evidence type="ECO:0000313" key="3">
    <source>
        <dbReference type="EMBL" id="THH11880.1"/>
    </source>
</evidence>
<dbReference type="InterPro" id="IPR009018">
    <property type="entry name" value="Signal_recog_particle_SRP9/14"/>
</dbReference>
<dbReference type="SUPFAM" id="SSF54762">
    <property type="entry name" value="Signal recognition particle alu RNA binding heterodimer, SRP9/14"/>
    <property type="match status" value="1"/>
</dbReference>